<evidence type="ECO:0000313" key="3">
    <source>
        <dbReference type="Proteomes" id="UP000499080"/>
    </source>
</evidence>
<reference evidence="2 3" key="1">
    <citation type="journal article" date="2019" name="Sci. Rep.">
        <title>Orb-weaving spider Araneus ventricosus genome elucidates the spidroin gene catalogue.</title>
        <authorList>
            <person name="Kono N."/>
            <person name="Nakamura H."/>
            <person name="Ohtoshi R."/>
            <person name="Moran D.A.P."/>
            <person name="Shinohara A."/>
            <person name="Yoshida Y."/>
            <person name="Fujiwara M."/>
            <person name="Mori M."/>
            <person name="Tomita M."/>
            <person name="Arakawa K."/>
        </authorList>
    </citation>
    <scope>NUCLEOTIDE SEQUENCE [LARGE SCALE GENOMIC DNA]</scope>
</reference>
<dbReference type="AlphaFoldDB" id="A0A4Y1ZLA8"/>
<feature type="transmembrane region" description="Helical" evidence="1">
    <location>
        <begin position="80"/>
        <end position="102"/>
    </location>
</feature>
<dbReference type="Proteomes" id="UP000499080">
    <property type="component" value="Unassembled WGS sequence"/>
</dbReference>
<gene>
    <name evidence="2" type="ORF">AVEN_147916_1</name>
</gene>
<proteinExistence type="predicted"/>
<evidence type="ECO:0000313" key="2">
    <source>
        <dbReference type="EMBL" id="GBL55297.1"/>
    </source>
</evidence>
<dbReference type="EMBL" id="BGPR01150710">
    <property type="protein sequence ID" value="GBL55297.1"/>
    <property type="molecule type" value="Genomic_DNA"/>
</dbReference>
<protein>
    <submittedName>
        <fullName evidence="2">Uncharacterized protein</fullName>
    </submittedName>
</protein>
<keyword evidence="1" id="KW-0812">Transmembrane</keyword>
<accession>A0A4Y1ZLA8</accession>
<feature type="transmembrane region" description="Helical" evidence="1">
    <location>
        <begin position="55"/>
        <end position="73"/>
    </location>
</feature>
<keyword evidence="1" id="KW-0472">Membrane</keyword>
<organism evidence="2 3">
    <name type="scientific">Araneus ventricosus</name>
    <name type="common">Orbweaver spider</name>
    <name type="synonym">Epeira ventricosa</name>
    <dbReference type="NCBI Taxonomy" id="182803"/>
    <lineage>
        <taxon>Eukaryota</taxon>
        <taxon>Metazoa</taxon>
        <taxon>Ecdysozoa</taxon>
        <taxon>Arthropoda</taxon>
        <taxon>Chelicerata</taxon>
        <taxon>Arachnida</taxon>
        <taxon>Araneae</taxon>
        <taxon>Araneomorphae</taxon>
        <taxon>Entelegynae</taxon>
        <taxon>Araneoidea</taxon>
        <taxon>Araneidae</taxon>
        <taxon>Araneus</taxon>
    </lineage>
</organism>
<keyword evidence="1" id="KW-1133">Transmembrane helix</keyword>
<name>A0A4Y1ZLA8_ARAVE</name>
<comment type="caution">
    <text evidence="2">The sequence shown here is derived from an EMBL/GenBank/DDBJ whole genome shotgun (WGS) entry which is preliminary data.</text>
</comment>
<keyword evidence="3" id="KW-1185">Reference proteome</keyword>
<feature type="non-terminal residue" evidence="2">
    <location>
        <position position="1"/>
    </location>
</feature>
<sequence>KRTAVLQIVGPIPNVDDLTTRSFLPARLQNKPKFVGSLVLNDDFVGASDVEDITVVYFTQLPLQFISVIFITANFMMHNFIYVLPFAPFLLLHQTVPAALFWEEVYGN</sequence>
<evidence type="ECO:0000256" key="1">
    <source>
        <dbReference type="SAM" id="Phobius"/>
    </source>
</evidence>